<dbReference type="PROSITE" id="PS00201">
    <property type="entry name" value="FLAVODOXIN"/>
    <property type="match status" value="1"/>
</dbReference>
<dbReference type="PANTHER" id="PTHR39201:SF1">
    <property type="entry name" value="FLAVODOXIN-LIKE DOMAIN-CONTAINING PROTEIN"/>
    <property type="match status" value="1"/>
</dbReference>
<dbReference type="InterPro" id="IPR029039">
    <property type="entry name" value="Flavoprotein-like_sf"/>
</dbReference>
<sequence>MKKLLLSMVMSACVATGFAQKTLVLYYSENGTTKTVAEELQKQLGADIEAVEAVEAYTGDFQATIQRGNKERESGQWPAIKPLKKKIADYDVVFLGYPIWFGTYANPMVTLVKEQDFAGKTIVPFCTFGSGGLNTSSADLKKALPKAKIEKGYGVRTARVAKAAKELNRFLIENGYKKGSVKKLADYSEQKPVTAAEKALFDEACSSYQFPLGTPETVGKRATADGIDYKFSVKSRGMDGKEATSTIYVTVEKGAKAEFTEVVR</sequence>
<comment type="cofactor">
    <cofactor evidence="1">
        <name>FMN</name>
        <dbReference type="ChEBI" id="CHEBI:58210"/>
    </cofactor>
</comment>
<evidence type="ECO:0000256" key="2">
    <source>
        <dbReference type="SAM" id="SignalP"/>
    </source>
</evidence>
<dbReference type="EMBL" id="SUYD01000016">
    <property type="protein sequence ID" value="MBE6267144.1"/>
    <property type="molecule type" value="Genomic_DNA"/>
</dbReference>
<accession>A0A928BUV3</accession>
<organism evidence="4 5">
    <name type="scientific">Xylanibacter ruminicola</name>
    <name type="common">Prevotella ruminicola</name>
    <dbReference type="NCBI Taxonomy" id="839"/>
    <lineage>
        <taxon>Bacteria</taxon>
        <taxon>Pseudomonadati</taxon>
        <taxon>Bacteroidota</taxon>
        <taxon>Bacteroidia</taxon>
        <taxon>Bacteroidales</taxon>
        <taxon>Prevotellaceae</taxon>
        <taxon>Xylanibacter</taxon>
    </lineage>
</organism>
<feature type="chain" id="PRO_5037575407" description="Flavodoxin-like domain-containing protein" evidence="2">
    <location>
        <begin position="20"/>
        <end position="264"/>
    </location>
</feature>
<dbReference type="AlphaFoldDB" id="A0A928BUV3"/>
<feature type="signal peptide" evidence="2">
    <location>
        <begin position="1"/>
        <end position="19"/>
    </location>
</feature>
<dbReference type="Gene3D" id="3.40.50.360">
    <property type="match status" value="1"/>
</dbReference>
<keyword evidence="2" id="KW-0732">Signal</keyword>
<evidence type="ECO:0000256" key="1">
    <source>
        <dbReference type="ARBA" id="ARBA00001917"/>
    </source>
</evidence>
<dbReference type="PANTHER" id="PTHR39201">
    <property type="entry name" value="EXPORTED PROTEIN-RELATED"/>
    <property type="match status" value="1"/>
</dbReference>
<evidence type="ECO:0000313" key="5">
    <source>
        <dbReference type="Proteomes" id="UP000763088"/>
    </source>
</evidence>
<evidence type="ECO:0000259" key="3">
    <source>
        <dbReference type="PROSITE" id="PS50902"/>
    </source>
</evidence>
<dbReference type="GO" id="GO:0010181">
    <property type="term" value="F:FMN binding"/>
    <property type="evidence" value="ECO:0007669"/>
    <property type="project" value="InterPro"/>
</dbReference>
<dbReference type="SUPFAM" id="SSF52218">
    <property type="entry name" value="Flavoproteins"/>
    <property type="match status" value="1"/>
</dbReference>
<protein>
    <recommendedName>
        <fullName evidence="3">Flavodoxin-like domain-containing protein</fullName>
    </recommendedName>
</protein>
<feature type="domain" description="Flavodoxin-like" evidence="3">
    <location>
        <begin position="22"/>
        <end position="201"/>
    </location>
</feature>
<gene>
    <name evidence="4" type="ORF">E7102_11895</name>
</gene>
<evidence type="ECO:0000313" key="4">
    <source>
        <dbReference type="EMBL" id="MBE6267144.1"/>
    </source>
</evidence>
<dbReference type="Proteomes" id="UP000763088">
    <property type="component" value="Unassembled WGS sequence"/>
</dbReference>
<reference evidence="4" key="1">
    <citation type="submission" date="2019-04" db="EMBL/GenBank/DDBJ databases">
        <title>Evolution of Biomass-Degrading Anaerobic Consortia Revealed by Metagenomics.</title>
        <authorList>
            <person name="Peng X."/>
        </authorList>
    </citation>
    <scope>NUCLEOTIDE SEQUENCE</scope>
    <source>
        <strain evidence="4">SIG141</strain>
    </source>
</reference>
<dbReference type="GO" id="GO:0009055">
    <property type="term" value="F:electron transfer activity"/>
    <property type="evidence" value="ECO:0007669"/>
    <property type="project" value="InterPro"/>
</dbReference>
<dbReference type="InterPro" id="IPR008254">
    <property type="entry name" value="Flavodoxin/NO_synth"/>
</dbReference>
<dbReference type="Pfam" id="PF12682">
    <property type="entry name" value="Flavodoxin_4"/>
    <property type="match status" value="1"/>
</dbReference>
<proteinExistence type="predicted"/>
<name>A0A928BUV3_XYLRU</name>
<comment type="caution">
    <text evidence="4">The sequence shown here is derived from an EMBL/GenBank/DDBJ whole genome shotgun (WGS) entry which is preliminary data.</text>
</comment>
<dbReference type="InterPro" id="IPR001226">
    <property type="entry name" value="Flavodoxin_CS"/>
</dbReference>
<dbReference type="PROSITE" id="PS50902">
    <property type="entry name" value="FLAVODOXIN_LIKE"/>
    <property type="match status" value="1"/>
</dbReference>